<proteinExistence type="predicted"/>
<dbReference type="EMBL" id="CM047904">
    <property type="protein sequence ID" value="KAJ0089746.1"/>
    <property type="molecule type" value="Genomic_DNA"/>
</dbReference>
<name>A0ACC1ASV4_9ROSI</name>
<comment type="caution">
    <text evidence="1">The sequence shown here is derived from an EMBL/GenBank/DDBJ whole genome shotgun (WGS) entry which is preliminary data.</text>
</comment>
<accession>A0ACC1ASV4</accession>
<evidence type="ECO:0000313" key="1">
    <source>
        <dbReference type="EMBL" id="KAJ0089746.1"/>
    </source>
</evidence>
<keyword evidence="2" id="KW-1185">Reference proteome</keyword>
<dbReference type="Proteomes" id="UP001164250">
    <property type="component" value="Chromosome 8"/>
</dbReference>
<gene>
    <name evidence="1" type="ORF">Patl1_12698</name>
</gene>
<protein>
    <submittedName>
        <fullName evidence="1">Uncharacterized protein</fullName>
    </submittedName>
</protein>
<sequence length="80" mass="9079">MENYLQEMARDKPVRFTAQQLFYFTNNYSTRLGSGAFGAVYKGQFPNGVRIAVKQKKPRSSSKVIYHSEKKPCISLSGNL</sequence>
<evidence type="ECO:0000313" key="2">
    <source>
        <dbReference type="Proteomes" id="UP001164250"/>
    </source>
</evidence>
<organism evidence="1 2">
    <name type="scientific">Pistacia atlantica</name>
    <dbReference type="NCBI Taxonomy" id="434234"/>
    <lineage>
        <taxon>Eukaryota</taxon>
        <taxon>Viridiplantae</taxon>
        <taxon>Streptophyta</taxon>
        <taxon>Embryophyta</taxon>
        <taxon>Tracheophyta</taxon>
        <taxon>Spermatophyta</taxon>
        <taxon>Magnoliopsida</taxon>
        <taxon>eudicotyledons</taxon>
        <taxon>Gunneridae</taxon>
        <taxon>Pentapetalae</taxon>
        <taxon>rosids</taxon>
        <taxon>malvids</taxon>
        <taxon>Sapindales</taxon>
        <taxon>Anacardiaceae</taxon>
        <taxon>Pistacia</taxon>
    </lineage>
</organism>
<reference evidence="2" key="1">
    <citation type="journal article" date="2023" name="G3 (Bethesda)">
        <title>Genome assembly and association tests identify interacting loci associated with vigor, precocity, and sex in interspecific pistachio rootstocks.</title>
        <authorList>
            <person name="Palmer W."/>
            <person name="Jacygrad E."/>
            <person name="Sagayaradj S."/>
            <person name="Cavanaugh K."/>
            <person name="Han R."/>
            <person name="Bertier L."/>
            <person name="Beede B."/>
            <person name="Kafkas S."/>
            <person name="Golino D."/>
            <person name="Preece J."/>
            <person name="Michelmore R."/>
        </authorList>
    </citation>
    <scope>NUCLEOTIDE SEQUENCE [LARGE SCALE GENOMIC DNA]</scope>
</reference>